<sequence length="185" mass="20451">MIKTTEKTLLVASCNPVKINAARRALERAFPHCQWQVKGLSVPSGVDEQPMGDTETRVGTINRMEAILQESADFYVAFEGGYDRIHGQGFTFAYIAASDGNQTQIGRSGLLPLPELVSRRLEQGEELGPLMDELFNDHNIRQKGGAMGILTNNLVDRTSIYSDTLCLLLAPFLHPELYANSRQSP</sequence>
<dbReference type="NCBIfam" id="TIGR00258">
    <property type="entry name" value="inosine/xanthosine triphosphatase"/>
    <property type="match status" value="1"/>
</dbReference>
<dbReference type="Pfam" id="PF01931">
    <property type="entry name" value="NTPase_I-T"/>
    <property type="match status" value="1"/>
</dbReference>
<dbReference type="AlphaFoldDB" id="A0A4U1BLU2"/>
<keyword evidence="14" id="KW-1185">Reference proteome</keyword>
<accession>A0A4U1BLU2</accession>
<dbReference type="GO" id="GO:0046872">
    <property type="term" value="F:metal ion binding"/>
    <property type="evidence" value="ECO:0007669"/>
    <property type="project" value="UniProtKB-KW"/>
</dbReference>
<feature type="domain" description="Non-canonical purine NTP phosphatase/PRRC1" evidence="12">
    <location>
        <begin position="12"/>
        <end position="173"/>
    </location>
</feature>
<evidence type="ECO:0000259" key="12">
    <source>
        <dbReference type="Pfam" id="PF01931"/>
    </source>
</evidence>
<evidence type="ECO:0000256" key="10">
    <source>
        <dbReference type="ARBA" id="ARBA00060855"/>
    </source>
</evidence>
<dbReference type="InterPro" id="IPR002786">
    <property type="entry name" value="Non_canon_purine_NTPase"/>
</dbReference>
<keyword evidence="2 11" id="KW-0479">Metal-binding</keyword>
<gene>
    <name evidence="13" type="primary">yjjX</name>
    <name evidence="13" type="ORF">FCL40_01875</name>
</gene>
<comment type="catalytic activity">
    <reaction evidence="8 11">
        <text>ITP + H2O = IDP + phosphate + H(+)</text>
        <dbReference type="Rhea" id="RHEA:28330"/>
        <dbReference type="ChEBI" id="CHEBI:15377"/>
        <dbReference type="ChEBI" id="CHEBI:15378"/>
        <dbReference type="ChEBI" id="CHEBI:43474"/>
        <dbReference type="ChEBI" id="CHEBI:58280"/>
        <dbReference type="ChEBI" id="CHEBI:61402"/>
        <dbReference type="EC" id="3.6.1.73"/>
    </reaction>
</comment>
<evidence type="ECO:0000256" key="8">
    <source>
        <dbReference type="ARBA" id="ARBA00048174"/>
    </source>
</evidence>
<keyword evidence="6 11" id="KW-0546">Nucleotide metabolism</keyword>
<dbReference type="GO" id="GO:0000166">
    <property type="term" value="F:nucleotide binding"/>
    <property type="evidence" value="ECO:0007669"/>
    <property type="project" value="UniProtKB-KW"/>
</dbReference>
<dbReference type="PANTHER" id="PTHR34699:SF2">
    <property type="entry name" value="NON-CANONICAL PURINE NTP PHOSPHATASE_PRRC1 DOMAIN-CONTAINING PROTEIN"/>
    <property type="match status" value="1"/>
</dbReference>
<protein>
    <recommendedName>
        <fullName evidence="11">Inosine/xanthosine triphosphatase</fullName>
        <shortName evidence="11">ITPase/XTPase</shortName>
        <ecNumber evidence="11">3.6.1.73</ecNumber>
    </recommendedName>
    <alternativeName>
        <fullName evidence="11">Non-canonical purine NTP phosphatase</fullName>
    </alternativeName>
    <alternativeName>
        <fullName evidence="11">Non-standard purine NTP phosphatase</fullName>
    </alternativeName>
    <alternativeName>
        <fullName evidence="11">Nucleoside-triphosphate phosphatase</fullName>
        <shortName evidence="11">NTPase</shortName>
    </alternativeName>
</protein>
<dbReference type="NCBIfam" id="NF003459">
    <property type="entry name" value="PRK05074.1"/>
    <property type="match status" value="1"/>
</dbReference>
<evidence type="ECO:0000256" key="2">
    <source>
        <dbReference type="ARBA" id="ARBA00022723"/>
    </source>
</evidence>
<comment type="subunit">
    <text evidence="11">Homodimer.</text>
</comment>
<comment type="catalytic activity">
    <reaction evidence="9 11">
        <text>XTP + H2O = XDP + phosphate + H(+)</text>
        <dbReference type="Rhea" id="RHEA:28406"/>
        <dbReference type="ChEBI" id="CHEBI:15377"/>
        <dbReference type="ChEBI" id="CHEBI:15378"/>
        <dbReference type="ChEBI" id="CHEBI:43474"/>
        <dbReference type="ChEBI" id="CHEBI:59884"/>
        <dbReference type="ChEBI" id="CHEBI:61314"/>
        <dbReference type="EC" id="3.6.1.73"/>
    </reaction>
</comment>
<evidence type="ECO:0000256" key="4">
    <source>
        <dbReference type="ARBA" id="ARBA00022801"/>
    </source>
</evidence>
<comment type="function">
    <text evidence="11">Phosphatase that hydrolyzes non-canonical purine nucleotides such as XTP and ITP to their respective diphosphate derivatives. Probably excludes non-canonical purines from DNA/RNA precursor pool, thus preventing their incorporation into DNA/RNA and avoiding chromosomal lesions.</text>
</comment>
<comment type="similarity">
    <text evidence="10 11">Belongs to the YjjX NTPase family.</text>
</comment>
<reference evidence="13 14" key="1">
    <citation type="submission" date="2019-04" db="EMBL/GenBank/DDBJ databases">
        <authorList>
            <person name="Hwang J.C."/>
        </authorList>
    </citation>
    <scope>NUCLEOTIDE SEQUENCE [LARGE SCALE GENOMIC DNA]</scope>
    <source>
        <strain evidence="13 14">IMCC35001</strain>
    </source>
</reference>
<dbReference type="SUPFAM" id="SSF52972">
    <property type="entry name" value="ITPase-like"/>
    <property type="match status" value="1"/>
</dbReference>
<comment type="caution">
    <text evidence="13">The sequence shown here is derived from an EMBL/GenBank/DDBJ whole genome shotgun (WGS) entry which is preliminary data.</text>
</comment>
<comment type="cofactor">
    <cofactor evidence="1">
        <name>Mn(2+)</name>
        <dbReference type="ChEBI" id="CHEBI:29035"/>
    </cofactor>
</comment>
<dbReference type="GO" id="GO:0009117">
    <property type="term" value="P:nucleotide metabolic process"/>
    <property type="evidence" value="ECO:0007669"/>
    <property type="project" value="UniProtKB-KW"/>
</dbReference>
<dbReference type="GO" id="GO:0006772">
    <property type="term" value="P:thiamine metabolic process"/>
    <property type="evidence" value="ECO:0007669"/>
    <property type="project" value="TreeGrafter"/>
</dbReference>
<keyword evidence="4 11" id="KW-0378">Hydrolase</keyword>
<evidence type="ECO:0000256" key="11">
    <source>
        <dbReference type="HAMAP-Rule" id="MF_00648"/>
    </source>
</evidence>
<keyword evidence="7 11" id="KW-0464">Manganese</keyword>
<dbReference type="Gene3D" id="3.90.950.10">
    <property type="match status" value="1"/>
</dbReference>
<dbReference type="OrthoDB" id="6334099at2"/>
<organism evidence="13 14">
    <name type="scientific">Ferrimonas sediminicola</name>
    <dbReference type="NCBI Taxonomy" id="2569538"/>
    <lineage>
        <taxon>Bacteria</taxon>
        <taxon>Pseudomonadati</taxon>
        <taxon>Pseudomonadota</taxon>
        <taxon>Gammaproteobacteria</taxon>
        <taxon>Alteromonadales</taxon>
        <taxon>Ferrimonadaceae</taxon>
        <taxon>Ferrimonas</taxon>
    </lineage>
</organism>
<dbReference type="PANTHER" id="PTHR34699">
    <property type="match status" value="1"/>
</dbReference>
<keyword evidence="5 11" id="KW-0460">Magnesium</keyword>
<evidence type="ECO:0000256" key="9">
    <source>
        <dbReference type="ARBA" id="ARBA00048781"/>
    </source>
</evidence>
<evidence type="ECO:0000313" key="14">
    <source>
        <dbReference type="Proteomes" id="UP000305674"/>
    </source>
</evidence>
<evidence type="ECO:0000313" key="13">
    <source>
        <dbReference type="EMBL" id="TKB51627.1"/>
    </source>
</evidence>
<keyword evidence="3 11" id="KW-0547">Nucleotide-binding</keyword>
<dbReference type="InterPro" id="IPR050299">
    <property type="entry name" value="YjjX_NTPase"/>
</dbReference>
<evidence type="ECO:0000256" key="6">
    <source>
        <dbReference type="ARBA" id="ARBA00023080"/>
    </source>
</evidence>
<dbReference type="GO" id="GO:0103023">
    <property type="term" value="F:ITPase activity"/>
    <property type="evidence" value="ECO:0007669"/>
    <property type="project" value="UniProtKB-EC"/>
</dbReference>
<name>A0A4U1BLU2_9GAMM</name>
<dbReference type="HAMAP" id="MF_00648">
    <property type="entry name" value="Non_canon_purine_NTPase_YjjX"/>
    <property type="match status" value="1"/>
</dbReference>
<dbReference type="FunFam" id="3.90.950.10:FF:000002">
    <property type="entry name" value="Inosine/xanthosine triphosphatase"/>
    <property type="match status" value="1"/>
</dbReference>
<dbReference type="EMBL" id="SWCI01000001">
    <property type="protein sequence ID" value="TKB51627.1"/>
    <property type="molecule type" value="Genomic_DNA"/>
</dbReference>
<dbReference type="Proteomes" id="UP000305674">
    <property type="component" value="Unassembled WGS sequence"/>
</dbReference>
<evidence type="ECO:0000256" key="3">
    <source>
        <dbReference type="ARBA" id="ARBA00022741"/>
    </source>
</evidence>
<comment type="cofactor">
    <cofactor evidence="11">
        <name>Mg(2+)</name>
        <dbReference type="ChEBI" id="CHEBI:18420"/>
    </cofactor>
    <cofactor evidence="11">
        <name>Mn(2+)</name>
        <dbReference type="ChEBI" id="CHEBI:29035"/>
    </cofactor>
    <text evidence="11">Binds 1 divalent metal cation per subunit; can use either Mg(2+) or Mn(2+).</text>
</comment>
<dbReference type="InterPro" id="IPR029001">
    <property type="entry name" value="ITPase-like_fam"/>
</dbReference>
<evidence type="ECO:0000256" key="7">
    <source>
        <dbReference type="ARBA" id="ARBA00023211"/>
    </source>
</evidence>
<evidence type="ECO:0000256" key="1">
    <source>
        <dbReference type="ARBA" id="ARBA00001936"/>
    </source>
</evidence>
<dbReference type="EC" id="3.6.1.73" evidence="11"/>
<comment type="caution">
    <text evidence="11">Lacks conserved residue(s) required for the propagation of feature annotation.</text>
</comment>
<evidence type="ECO:0000256" key="5">
    <source>
        <dbReference type="ARBA" id="ARBA00022842"/>
    </source>
</evidence>
<proteinExistence type="inferred from homology"/>
<dbReference type="InterPro" id="IPR026533">
    <property type="entry name" value="NTPase/PRRC1"/>
</dbReference>